<evidence type="ECO:0000313" key="4">
    <source>
        <dbReference type="EMBL" id="KAG0460646.1"/>
    </source>
</evidence>
<evidence type="ECO:0000259" key="3">
    <source>
        <dbReference type="Pfam" id="PF24851"/>
    </source>
</evidence>
<dbReference type="PANTHER" id="PTHR35766">
    <property type="entry name" value="OS08G0543600 PROTEIN"/>
    <property type="match status" value="1"/>
</dbReference>
<feature type="coiled-coil region" evidence="1">
    <location>
        <begin position="381"/>
        <end position="540"/>
    </location>
</feature>
<dbReference type="AlphaFoldDB" id="A0A835UII1"/>
<comment type="caution">
    <text evidence="4">The sequence shown here is derived from an EMBL/GenBank/DDBJ whole genome shotgun (WGS) entry which is preliminary data.</text>
</comment>
<keyword evidence="1" id="KW-0175">Coiled coil</keyword>
<dbReference type="PANTHER" id="PTHR35766:SF1">
    <property type="entry name" value="OS08G0543600 PROTEIN"/>
    <property type="match status" value="1"/>
</dbReference>
<organism evidence="4 5">
    <name type="scientific">Vanilla planifolia</name>
    <name type="common">Vanilla</name>
    <dbReference type="NCBI Taxonomy" id="51239"/>
    <lineage>
        <taxon>Eukaryota</taxon>
        <taxon>Viridiplantae</taxon>
        <taxon>Streptophyta</taxon>
        <taxon>Embryophyta</taxon>
        <taxon>Tracheophyta</taxon>
        <taxon>Spermatophyta</taxon>
        <taxon>Magnoliopsida</taxon>
        <taxon>Liliopsida</taxon>
        <taxon>Asparagales</taxon>
        <taxon>Orchidaceae</taxon>
        <taxon>Vanilloideae</taxon>
        <taxon>Vanilleae</taxon>
        <taxon>Vanilla</taxon>
    </lineage>
</organism>
<feature type="region of interest" description="Disordered" evidence="2">
    <location>
        <begin position="728"/>
        <end position="755"/>
    </location>
</feature>
<dbReference type="OrthoDB" id="4062651at2759"/>
<dbReference type="Gene3D" id="3.70.10.10">
    <property type="match status" value="1"/>
</dbReference>
<protein>
    <recommendedName>
        <fullName evidence="3">DUF7725 domain-containing protein</fullName>
    </recommendedName>
</protein>
<dbReference type="FunFam" id="3.70.10.10:FF:000011">
    <property type="entry name" value="Damaged DNA binding protein"/>
    <property type="match status" value="1"/>
</dbReference>
<feature type="domain" description="DUF7725" evidence="3">
    <location>
        <begin position="909"/>
        <end position="981"/>
    </location>
</feature>
<dbReference type="InterPro" id="IPR003021">
    <property type="entry name" value="Rad1_Rec1_Rad17"/>
</dbReference>
<evidence type="ECO:0000256" key="1">
    <source>
        <dbReference type="SAM" id="Coils"/>
    </source>
</evidence>
<reference evidence="4 5" key="1">
    <citation type="journal article" date="2020" name="Nat. Food">
        <title>A phased Vanilla planifolia genome enables genetic improvement of flavour and production.</title>
        <authorList>
            <person name="Hasing T."/>
            <person name="Tang H."/>
            <person name="Brym M."/>
            <person name="Khazi F."/>
            <person name="Huang T."/>
            <person name="Chambers A.H."/>
        </authorList>
    </citation>
    <scope>NUCLEOTIDE SEQUENCE [LARGE SCALE GENOMIC DNA]</scope>
    <source>
        <tissue evidence="4">Leaf</tissue>
    </source>
</reference>
<dbReference type="GO" id="GO:0000077">
    <property type="term" value="P:DNA damage checkpoint signaling"/>
    <property type="evidence" value="ECO:0007669"/>
    <property type="project" value="InterPro"/>
</dbReference>
<feature type="region of interest" description="Disordered" evidence="2">
    <location>
        <begin position="836"/>
        <end position="856"/>
    </location>
</feature>
<dbReference type="Pfam" id="PF24851">
    <property type="entry name" value="DUF7725"/>
    <property type="match status" value="1"/>
</dbReference>
<proteinExistence type="predicted"/>
<feature type="compositionally biased region" description="Polar residues" evidence="2">
    <location>
        <begin position="845"/>
        <end position="856"/>
    </location>
</feature>
<name>A0A835UII1_VANPL</name>
<feature type="region of interest" description="Disordered" evidence="2">
    <location>
        <begin position="869"/>
        <end position="902"/>
    </location>
</feature>
<dbReference type="InterPro" id="IPR056142">
    <property type="entry name" value="DUF7725"/>
</dbReference>
<dbReference type="Pfam" id="PF02144">
    <property type="entry name" value="Rad1"/>
    <property type="match status" value="1"/>
</dbReference>
<keyword evidence="5" id="KW-1185">Reference proteome</keyword>
<feature type="compositionally biased region" description="Polar residues" evidence="2">
    <location>
        <begin position="893"/>
        <end position="902"/>
    </location>
</feature>
<dbReference type="CDD" id="cd00577">
    <property type="entry name" value="PCNA"/>
    <property type="match status" value="1"/>
</dbReference>
<feature type="compositionally biased region" description="Polar residues" evidence="2">
    <location>
        <begin position="869"/>
        <end position="883"/>
    </location>
</feature>
<feature type="region of interest" description="Disordered" evidence="2">
    <location>
        <begin position="622"/>
        <end position="652"/>
    </location>
</feature>
<sequence>MSSSTGGEEAPDLVCQLDCVQGMVDALSSVRWKRHQDAVLELSEHGIVLIVEETGCLQAKVYLKRELFLVFDYAAEGRPRFGLSLGLFVDCLNTFSTPGHSPVIEIRYPGPDMQLLLKSMDSPDSCTYAEIRTRIPDTISWDYHFEPAGNVPVSFTVRSAVLKEAIDDLEWPGSSIMILIQPEPPLVTFKAEGHGDLQIDLEYFSSNDLLVAFQCDRLLSYRATTSNIPSSVLKDNRGSKLSFGRGGMLKIQHLVSVLRAGGQHTCSDSVQQPSRIAYIEFFVKTEEDDEASINDSSSSTRSSVKVLEVSVGRNGGFRRPGGSVAVPPSQHPQRREWRAVSEFCLRNNGSEESGQAKSGQTDERTIYEQGIGSVEFSSISIDREELKEDILQRRLQEVSSQREELQQMEIELRAVAIARSGIMEMQNSFRNELKEQADITAKLKEQLHEREQEIHELELKLAEKERELQAVKIDSEAVWAKEDLFREQNKELAIFRRERDTSEAEKVQNLKTIHDLQDHIREKENQFHALEEQHRIAQETVLHKDEQLREMQAWMAHVQEVDALQTTTNQSLQAELRNRVEQFNQYWIALQQQFAEMERYHLQTIQQLRLELAEARGRNGTYKDGSLIPGHPTNSSPYLQNKGNSVNTDDGARSKGVLEFGSDEKLSVSISPAESERIPAVSSVLGMGAFLPTGQMSALHPFVMYPQGLPQSASSTQVGNALTVSAGPAQHLQQQQEVPVISPNPNPDNYHTSNSELDQIRSRPQYNHEVSADGRVHHQEKLGSHLNQQMSPTAGFGVNEHLVVESNGKAYQVPRETQGSTNSISYHDTELLELSEQKNDHKSTDSAINVPQEKGLNSNQTWAMSNTATSAVPSQGTHTNSVKETTETKLAYNGTSNPKLTNKRASPVLLDEGALLACIVRAIPAGSAGRIRISTTLTNRLAKMLVPFHWNDYKKHYGKLDDFVARHTELFVIEGDHIHLREGAQEIISATAAVAKVAAAAVSAPYSSLFPSVAVTPVSQSNRHRKALSVNPNPLNSASFSEGSALNNNWDSSDKYTQVPKARNQSNGISYDIVQGLSDVTLSNSTKNSDELHGLQSEVAPGQSTINNLTGNGSLKELTSERLAFGGKQQGRASGSGVISRR</sequence>
<evidence type="ECO:0000313" key="5">
    <source>
        <dbReference type="Proteomes" id="UP000636800"/>
    </source>
</evidence>
<feature type="compositionally biased region" description="Polar residues" evidence="2">
    <location>
        <begin position="632"/>
        <end position="648"/>
    </location>
</feature>
<gene>
    <name evidence="4" type="ORF">HPP92_020943</name>
</gene>
<accession>A0A835UII1</accession>
<evidence type="ECO:0000256" key="2">
    <source>
        <dbReference type="SAM" id="MobiDB-lite"/>
    </source>
</evidence>
<dbReference type="EMBL" id="JADCNL010000011">
    <property type="protein sequence ID" value="KAG0460646.1"/>
    <property type="molecule type" value="Genomic_DNA"/>
</dbReference>
<dbReference type="Proteomes" id="UP000636800">
    <property type="component" value="Chromosome 11"/>
</dbReference>